<dbReference type="PROSITE" id="PS00211">
    <property type="entry name" value="ABC_TRANSPORTER_1"/>
    <property type="match status" value="1"/>
</dbReference>
<accession>A0A9W6PT12</accession>
<keyword evidence="9" id="KW-1185">Reference proteome</keyword>
<feature type="region of interest" description="Disordered" evidence="6">
    <location>
        <begin position="256"/>
        <end position="296"/>
    </location>
</feature>
<dbReference type="GO" id="GO:0005524">
    <property type="term" value="F:ATP binding"/>
    <property type="evidence" value="ECO:0007669"/>
    <property type="project" value="UniProtKB-KW"/>
</dbReference>
<dbReference type="SMART" id="SM00382">
    <property type="entry name" value="AAA"/>
    <property type="match status" value="1"/>
</dbReference>
<dbReference type="SUPFAM" id="SSF52540">
    <property type="entry name" value="P-loop containing nucleoside triphosphate hydrolases"/>
    <property type="match status" value="1"/>
</dbReference>
<reference evidence="8" key="1">
    <citation type="submission" date="2023-02" db="EMBL/GenBank/DDBJ databases">
        <title>Actinomadura rubrobrunea NBRC 14622.</title>
        <authorList>
            <person name="Ichikawa N."/>
            <person name="Sato H."/>
            <person name="Tonouchi N."/>
        </authorList>
    </citation>
    <scope>NUCLEOTIDE SEQUENCE</scope>
    <source>
        <strain evidence="8">NBRC 14622</strain>
    </source>
</reference>
<evidence type="ECO:0000256" key="1">
    <source>
        <dbReference type="ARBA" id="ARBA00005417"/>
    </source>
</evidence>
<evidence type="ECO:0000256" key="6">
    <source>
        <dbReference type="SAM" id="MobiDB-lite"/>
    </source>
</evidence>
<dbReference type="InterPro" id="IPR003593">
    <property type="entry name" value="AAA+_ATPase"/>
</dbReference>
<dbReference type="GO" id="GO:0016887">
    <property type="term" value="F:ATP hydrolysis activity"/>
    <property type="evidence" value="ECO:0007669"/>
    <property type="project" value="InterPro"/>
</dbReference>
<dbReference type="Proteomes" id="UP001165124">
    <property type="component" value="Unassembled WGS sequence"/>
</dbReference>
<dbReference type="AlphaFoldDB" id="A0A9W6PT12"/>
<protein>
    <recommendedName>
        <fullName evidence="5">ABC-type quaternary amine transporter</fullName>
        <ecNumber evidence="5">7.6.2.9</ecNumber>
    </recommendedName>
</protein>
<organism evidence="8 9">
    <name type="scientific">Actinomadura rubrobrunea</name>
    <dbReference type="NCBI Taxonomy" id="115335"/>
    <lineage>
        <taxon>Bacteria</taxon>
        <taxon>Bacillati</taxon>
        <taxon>Actinomycetota</taxon>
        <taxon>Actinomycetes</taxon>
        <taxon>Streptosporangiales</taxon>
        <taxon>Thermomonosporaceae</taxon>
        <taxon>Actinomadura</taxon>
    </lineage>
</organism>
<evidence type="ECO:0000259" key="7">
    <source>
        <dbReference type="PROSITE" id="PS50893"/>
    </source>
</evidence>
<evidence type="ECO:0000256" key="4">
    <source>
        <dbReference type="ARBA" id="ARBA00022840"/>
    </source>
</evidence>
<evidence type="ECO:0000313" key="8">
    <source>
        <dbReference type="EMBL" id="GLW62466.1"/>
    </source>
</evidence>
<dbReference type="EMBL" id="BSRZ01000001">
    <property type="protein sequence ID" value="GLW62466.1"/>
    <property type="molecule type" value="Genomic_DNA"/>
</dbReference>
<dbReference type="PANTHER" id="PTHR43117">
    <property type="entry name" value="OSMOPROTECTANT IMPORT ATP-BINDING PROTEIN OSMV"/>
    <property type="match status" value="1"/>
</dbReference>
<feature type="compositionally biased region" description="Basic and acidic residues" evidence="6">
    <location>
        <begin position="276"/>
        <end position="296"/>
    </location>
</feature>
<dbReference type="EC" id="7.6.2.9" evidence="5"/>
<gene>
    <name evidence="8" type="ORF">Arub01_07100</name>
</gene>
<keyword evidence="4" id="KW-0067">ATP-binding</keyword>
<keyword evidence="2" id="KW-0813">Transport</keyword>
<evidence type="ECO:0000313" key="9">
    <source>
        <dbReference type="Proteomes" id="UP001165124"/>
    </source>
</evidence>
<evidence type="ECO:0000256" key="2">
    <source>
        <dbReference type="ARBA" id="ARBA00022448"/>
    </source>
</evidence>
<dbReference type="Pfam" id="PF00005">
    <property type="entry name" value="ABC_tran"/>
    <property type="match status" value="1"/>
</dbReference>
<keyword evidence="3" id="KW-0547">Nucleotide-binding</keyword>
<evidence type="ECO:0000256" key="5">
    <source>
        <dbReference type="ARBA" id="ARBA00066388"/>
    </source>
</evidence>
<dbReference type="InterPro" id="IPR003439">
    <property type="entry name" value="ABC_transporter-like_ATP-bd"/>
</dbReference>
<comment type="caution">
    <text evidence="8">The sequence shown here is derived from an EMBL/GenBank/DDBJ whole genome shotgun (WGS) entry which is preliminary data.</text>
</comment>
<dbReference type="GO" id="GO:0015418">
    <property type="term" value="F:ABC-type quaternary ammonium compound transporting activity"/>
    <property type="evidence" value="ECO:0007669"/>
    <property type="project" value="UniProtKB-EC"/>
</dbReference>
<proteinExistence type="inferred from homology"/>
<dbReference type="Gene3D" id="3.40.50.300">
    <property type="entry name" value="P-loop containing nucleotide triphosphate hydrolases"/>
    <property type="match status" value="1"/>
</dbReference>
<dbReference type="InterPro" id="IPR027417">
    <property type="entry name" value="P-loop_NTPase"/>
</dbReference>
<evidence type="ECO:0000256" key="3">
    <source>
        <dbReference type="ARBA" id="ARBA00022741"/>
    </source>
</evidence>
<comment type="similarity">
    <text evidence="1">Belongs to the ABC transporter superfamily.</text>
</comment>
<dbReference type="InterPro" id="IPR017871">
    <property type="entry name" value="ABC_transporter-like_CS"/>
</dbReference>
<feature type="domain" description="ABC transporter" evidence="7">
    <location>
        <begin position="2"/>
        <end position="237"/>
    </location>
</feature>
<sequence>MITFAGVTKRYPDGTVAVDHLDLEIPAGRITVLVGPSGCGKTTTLRMINRMVEPTEGTVTVDGRDVRGVDPATLRRGIGYVIQQAGLFPHRTIVDNIATVPYLLGWDKKKARARAYELMERVGLDPALARRYPAQLSGGQQQRVGVARALAADPPIMLMDEPFSAVDPIVRAGLQEEFLRLQRDLEKTIVFVTHDIDEAVKLGHRIAVFQVGGVLAQYATPDELLARPADDFVTDFLGGERGIRRLRFFKELDAEESAGAADGGGAAARAGSDGSESDRAGDAAAEGDGRTAAAER</sequence>
<name>A0A9W6PT12_9ACTN</name>
<dbReference type="PANTHER" id="PTHR43117:SF4">
    <property type="entry name" value="OSMOPROTECTANT IMPORT ATP-BINDING PROTEIN OSMV"/>
    <property type="match status" value="1"/>
</dbReference>
<dbReference type="PROSITE" id="PS50893">
    <property type="entry name" value="ABC_TRANSPORTER_2"/>
    <property type="match status" value="1"/>
</dbReference>
<dbReference type="FunFam" id="3.40.50.300:FF:000425">
    <property type="entry name" value="Probable ABC transporter, ATP-binding subunit"/>
    <property type="match status" value="1"/>
</dbReference>